<dbReference type="Gene3D" id="3.30.930.10">
    <property type="entry name" value="Bira Bifunctional Protein, Domain 2"/>
    <property type="match status" value="1"/>
</dbReference>
<dbReference type="SUPFAM" id="SSF55681">
    <property type="entry name" value="Class II aaRS and biotin synthetases"/>
    <property type="match status" value="1"/>
</dbReference>
<proteinExistence type="inferred from homology"/>
<dbReference type="PROSITE" id="PS51733">
    <property type="entry name" value="BPL_LPL_CATALYTIC"/>
    <property type="match status" value="1"/>
</dbReference>
<dbReference type="GO" id="GO:0009249">
    <property type="term" value="P:protein lipoylation"/>
    <property type="evidence" value="ECO:0007669"/>
    <property type="project" value="InterPro"/>
</dbReference>
<comment type="caution">
    <text evidence="8">The sequence shown here is derived from an EMBL/GenBank/DDBJ whole genome shotgun (WGS) entry which is preliminary data.</text>
</comment>
<feature type="domain" description="BPL/LPL catalytic" evidence="7">
    <location>
        <begin position="32"/>
        <end position="207"/>
    </location>
</feature>
<comment type="catalytic activity">
    <reaction evidence="6">
        <text>octanoyl-[ACP] + L-lysyl-[protein] = N(6)-octanoyl-L-lysyl-[protein] + holo-[ACP] + H(+)</text>
        <dbReference type="Rhea" id="RHEA:17665"/>
        <dbReference type="Rhea" id="RHEA-COMP:9636"/>
        <dbReference type="Rhea" id="RHEA-COMP:9685"/>
        <dbReference type="Rhea" id="RHEA-COMP:9752"/>
        <dbReference type="Rhea" id="RHEA-COMP:9928"/>
        <dbReference type="ChEBI" id="CHEBI:15378"/>
        <dbReference type="ChEBI" id="CHEBI:29969"/>
        <dbReference type="ChEBI" id="CHEBI:64479"/>
        <dbReference type="ChEBI" id="CHEBI:78463"/>
        <dbReference type="ChEBI" id="CHEBI:78809"/>
        <dbReference type="EC" id="2.3.1.181"/>
    </reaction>
</comment>
<reference evidence="8" key="1">
    <citation type="submission" date="2012-07" db="EMBL/GenBank/DDBJ databases">
        <authorList>
            <person name="Cummings C."/>
        </authorList>
    </citation>
    <scope>NUCLEOTIDE SEQUENCE</scope>
    <source>
        <strain evidence="8">1330</strain>
    </source>
</reference>
<evidence type="ECO:0000256" key="5">
    <source>
        <dbReference type="ARBA" id="ARBA00024732"/>
    </source>
</evidence>
<comment type="subcellular location">
    <subcellularLocation>
        <location evidence="6">Cytoplasm</location>
    </subcellularLocation>
</comment>
<comment type="similarity">
    <text evidence="6">Belongs to the LipB family.</text>
</comment>
<feature type="active site" description="Acyl-thioester intermediate" evidence="6">
    <location>
        <position position="169"/>
    </location>
</feature>
<dbReference type="EC" id="2.3.1.181" evidence="6"/>
<evidence type="ECO:0000313" key="9">
    <source>
        <dbReference type="Proteomes" id="UP000009340"/>
    </source>
</evidence>
<gene>
    <name evidence="6" type="primary">lipB</name>
    <name evidence="8" type="ORF">BN137_580</name>
</gene>
<dbReference type="CDD" id="cd16444">
    <property type="entry name" value="LipB"/>
    <property type="match status" value="1"/>
</dbReference>
<keyword evidence="2 6" id="KW-0963">Cytoplasm</keyword>
<dbReference type="NCBIfam" id="TIGR00214">
    <property type="entry name" value="lipB"/>
    <property type="match status" value="1"/>
</dbReference>
<dbReference type="NCBIfam" id="NF010922">
    <property type="entry name" value="PRK14342.1"/>
    <property type="match status" value="1"/>
</dbReference>
<evidence type="ECO:0000256" key="6">
    <source>
        <dbReference type="HAMAP-Rule" id="MF_00013"/>
    </source>
</evidence>
<feature type="binding site" evidence="6">
    <location>
        <begin position="71"/>
        <end position="78"/>
    </location>
    <ligand>
        <name>substrate</name>
    </ligand>
</feature>
<dbReference type="InterPro" id="IPR020605">
    <property type="entry name" value="Octanoyltransferase_CS"/>
</dbReference>
<dbReference type="OrthoDB" id="9787061at2"/>
<dbReference type="GO" id="GO:0005737">
    <property type="term" value="C:cytoplasm"/>
    <property type="evidence" value="ECO:0007669"/>
    <property type="project" value="UniProtKB-SubCell"/>
</dbReference>
<dbReference type="GO" id="GO:0033819">
    <property type="term" value="F:lipoyl(octanoyl) transferase activity"/>
    <property type="evidence" value="ECO:0007669"/>
    <property type="project" value="UniProtKB-EC"/>
</dbReference>
<dbReference type="PANTHER" id="PTHR10993">
    <property type="entry name" value="OCTANOYLTRANSFERASE"/>
    <property type="match status" value="1"/>
</dbReference>
<dbReference type="InterPro" id="IPR004143">
    <property type="entry name" value="BPL_LPL_catalytic"/>
</dbReference>
<evidence type="ECO:0000313" key="8">
    <source>
        <dbReference type="EMBL" id="CCJ71243.1"/>
    </source>
</evidence>
<comment type="miscellaneous">
    <text evidence="6">In the reaction, the free carboxyl group of octanoic acid is attached via an amide linkage to the epsilon-amino group of a specific lysine residue of lipoyl domains of lipoate-dependent enzymes.</text>
</comment>
<dbReference type="eggNOG" id="COG0321">
    <property type="taxonomic scope" value="Bacteria"/>
</dbReference>
<dbReference type="HAMAP" id="MF_00013">
    <property type="entry name" value="LipB"/>
    <property type="match status" value="1"/>
</dbReference>
<dbReference type="InterPro" id="IPR045864">
    <property type="entry name" value="aa-tRNA-synth_II/BPL/LPL"/>
</dbReference>
<dbReference type="RefSeq" id="WP_007665499.1">
    <property type="nucleotide sequence ID" value="NZ_CAKW01000021.1"/>
</dbReference>
<evidence type="ECO:0000256" key="1">
    <source>
        <dbReference type="ARBA" id="ARBA00004821"/>
    </source>
</evidence>
<dbReference type="AlphaFoldDB" id="K7ZXU2"/>
<evidence type="ECO:0000259" key="7">
    <source>
        <dbReference type="PROSITE" id="PS51733"/>
    </source>
</evidence>
<dbReference type="PROSITE" id="PS01313">
    <property type="entry name" value="LIPB"/>
    <property type="match status" value="1"/>
</dbReference>
<accession>K7ZXU2</accession>
<keyword evidence="4 6" id="KW-0012">Acyltransferase</keyword>
<dbReference type="EMBL" id="CAKW01000021">
    <property type="protein sequence ID" value="CCJ71243.1"/>
    <property type="molecule type" value="Genomic_DNA"/>
</dbReference>
<evidence type="ECO:0000256" key="4">
    <source>
        <dbReference type="ARBA" id="ARBA00023315"/>
    </source>
</evidence>
<comment type="function">
    <text evidence="5 6">Catalyzes the transfer of endogenously produced octanoic acid from octanoyl-acyl-carrier-protein onto the lipoyl domains of lipoate-dependent enzymes. Lipoyl-ACP can also act as a substrate although octanoyl-ACP is likely to be the physiological substrate.</text>
</comment>
<dbReference type="InterPro" id="IPR000544">
    <property type="entry name" value="Octanoyltransferase"/>
</dbReference>
<protein>
    <recommendedName>
        <fullName evidence="6">Octanoyltransferase</fullName>
        <ecNumber evidence="6">2.3.1.181</ecNumber>
    </recommendedName>
    <alternativeName>
        <fullName evidence="6">Lipoate-protein ligase B</fullName>
    </alternativeName>
    <alternativeName>
        <fullName evidence="6">Lipoyl/octanoyl transferase</fullName>
    </alternativeName>
    <alternativeName>
        <fullName evidence="6">Octanoyl-[acyl-carrier-protein]-protein N-octanoyltransferase</fullName>
    </alternativeName>
</protein>
<organism evidence="8 9">
    <name type="scientific">Cronobacter condimenti 1330</name>
    <dbReference type="NCBI Taxonomy" id="1073999"/>
    <lineage>
        <taxon>Bacteria</taxon>
        <taxon>Pseudomonadati</taxon>
        <taxon>Pseudomonadota</taxon>
        <taxon>Gammaproteobacteria</taxon>
        <taxon>Enterobacterales</taxon>
        <taxon>Enterobacteriaceae</taxon>
        <taxon>Cronobacter</taxon>
    </lineage>
</organism>
<feature type="binding site" evidence="6">
    <location>
        <begin position="151"/>
        <end position="153"/>
    </location>
    <ligand>
        <name>substrate</name>
    </ligand>
</feature>
<feature type="binding site" evidence="6">
    <location>
        <begin position="138"/>
        <end position="140"/>
    </location>
    <ligand>
        <name>substrate</name>
    </ligand>
</feature>
<comment type="pathway">
    <text evidence="1 6">Protein modification; protein lipoylation via endogenous pathway; protein N(6)-(lipoyl)lysine from octanoyl-[acyl-carrier-protein]: step 1/2.</text>
</comment>
<name>K7ZXU2_9ENTR</name>
<dbReference type="PANTHER" id="PTHR10993:SF7">
    <property type="entry name" value="LIPOYLTRANSFERASE 2, MITOCHONDRIAL-RELATED"/>
    <property type="match status" value="1"/>
</dbReference>
<evidence type="ECO:0000256" key="2">
    <source>
        <dbReference type="ARBA" id="ARBA00022490"/>
    </source>
</evidence>
<dbReference type="FunFam" id="3.30.930.10:FF:000020">
    <property type="entry name" value="Octanoyltransferase"/>
    <property type="match status" value="1"/>
</dbReference>
<dbReference type="Pfam" id="PF21948">
    <property type="entry name" value="LplA-B_cat"/>
    <property type="match status" value="1"/>
</dbReference>
<dbReference type="Proteomes" id="UP000009340">
    <property type="component" value="Unassembled WGS sequence"/>
</dbReference>
<sequence length="248" mass="27886">MLQEKIIIRQLGLQPYEPVSQAMHQFTDEREDTTPDEIWLVEHTPVFTQGQAGKAEHVLMPGDIPVIQSDRGGQVTYHGPGQQVMYVMLNLRRRKLGVRELVTLLEQTVVNTLAEWDINAYPRPDAPGVYVDGKKICSLGLRIRKGCSFHGLALNINMDLRPFLRINPCGYAGMEMTQVSALSAGANPEAVQPRLVHHFLALLNNPPRGIYQRLRLSLLVALLAATFNRYAICRFTFHNGLFIFSAPE</sequence>
<dbReference type="UniPathway" id="UPA00538">
    <property type="reaction ID" value="UER00592"/>
</dbReference>
<evidence type="ECO:0000256" key="3">
    <source>
        <dbReference type="ARBA" id="ARBA00022679"/>
    </source>
</evidence>
<feature type="site" description="Lowers pKa of active site Cys" evidence="6">
    <location>
        <position position="135"/>
    </location>
</feature>
<dbReference type="STRING" id="1073999.AFK62_05775"/>
<keyword evidence="3 6" id="KW-0808">Transferase</keyword>